<dbReference type="InterPro" id="IPR003615">
    <property type="entry name" value="HNH_nuc"/>
</dbReference>
<reference evidence="2" key="1">
    <citation type="submission" date="2020-11" db="EMBL/GenBank/DDBJ databases">
        <authorList>
            <consortium name="DOE Joint Genome Institute"/>
            <person name="Ahrendt S."/>
            <person name="Riley R."/>
            <person name="Andreopoulos W."/>
            <person name="Labutti K."/>
            <person name="Pangilinan J."/>
            <person name="Ruiz-Duenas F.J."/>
            <person name="Barrasa J.M."/>
            <person name="Sanchez-Garcia M."/>
            <person name="Camarero S."/>
            <person name="Miyauchi S."/>
            <person name="Serrano A."/>
            <person name="Linde D."/>
            <person name="Babiker R."/>
            <person name="Drula E."/>
            <person name="Ayuso-Fernandez I."/>
            <person name="Pacheco R."/>
            <person name="Padilla G."/>
            <person name="Ferreira P."/>
            <person name="Barriuso J."/>
            <person name="Kellner H."/>
            <person name="Castanera R."/>
            <person name="Alfaro M."/>
            <person name="Ramirez L."/>
            <person name="Pisabarro A.G."/>
            <person name="Kuo A."/>
            <person name="Tritt A."/>
            <person name="Lipzen A."/>
            <person name="He G."/>
            <person name="Yan M."/>
            <person name="Ng V."/>
            <person name="Cullen D."/>
            <person name="Martin F."/>
            <person name="Rosso M.-N."/>
            <person name="Henrissat B."/>
            <person name="Hibbett D."/>
            <person name="Martinez A.T."/>
            <person name="Grigoriev I.V."/>
        </authorList>
    </citation>
    <scope>NUCLEOTIDE SEQUENCE</scope>
    <source>
        <strain evidence="2">CIRM-BRFM 674</strain>
    </source>
</reference>
<keyword evidence="3" id="KW-1185">Reference proteome</keyword>
<protein>
    <recommendedName>
        <fullName evidence="1">HNH nuclease domain-containing protein</fullName>
    </recommendedName>
</protein>
<dbReference type="AlphaFoldDB" id="A0A9P6CU69"/>
<comment type="caution">
    <text evidence="2">The sequence shown here is derived from an EMBL/GenBank/DDBJ whole genome shotgun (WGS) entry which is preliminary data.</text>
</comment>
<sequence length="399" mass="43973">MSPTSNLQPLPLNPFEVDTLTYSAYDECFLLEQKTEWNEFADDLGSDFFDSMMSEMTPVIVARVLGHALRLSPSPNDRGVLVREIMDCKAHPTDVHVSPELFAGLAHLYIYGMMGVFYNPKGSTPLQSSQSSFEDTPSHLLTPTLMTTQTLRQRTMLRDENRCVFTGCLDTDIYISWPKSEQLAVLAMSERSDVPIVAATNVAHIISQSLSSNIGGMTQAAREKFAWASTAATVLEYFGGFSAYTILGEDKLNSAANTFTAGADVHHMFDRLNLWLVPAQDSHANTIAHTYVVCSPDPDYLRVFNIQNRVIFRSHTFHDDDGNTIVIPPPHPSLIALHAICAQVAHISGAAEQLAELYPDSDLDPGPSVMTQPNASAKLVRKLKLLQLIPSTGRCLQSK</sequence>
<dbReference type="Proteomes" id="UP000807469">
    <property type="component" value="Unassembled WGS sequence"/>
</dbReference>
<evidence type="ECO:0000313" key="2">
    <source>
        <dbReference type="EMBL" id="KAF9472839.1"/>
    </source>
</evidence>
<evidence type="ECO:0000259" key="1">
    <source>
        <dbReference type="Pfam" id="PF13391"/>
    </source>
</evidence>
<evidence type="ECO:0000313" key="3">
    <source>
        <dbReference type="Proteomes" id="UP000807469"/>
    </source>
</evidence>
<accession>A0A9P6CU69</accession>
<name>A0A9P6CU69_9AGAR</name>
<dbReference type="Pfam" id="PF13391">
    <property type="entry name" value="HNH_2"/>
    <property type="match status" value="1"/>
</dbReference>
<proteinExistence type="predicted"/>
<organism evidence="2 3">
    <name type="scientific">Pholiota conissans</name>
    <dbReference type="NCBI Taxonomy" id="109636"/>
    <lineage>
        <taxon>Eukaryota</taxon>
        <taxon>Fungi</taxon>
        <taxon>Dikarya</taxon>
        <taxon>Basidiomycota</taxon>
        <taxon>Agaricomycotina</taxon>
        <taxon>Agaricomycetes</taxon>
        <taxon>Agaricomycetidae</taxon>
        <taxon>Agaricales</taxon>
        <taxon>Agaricineae</taxon>
        <taxon>Strophariaceae</taxon>
        <taxon>Pholiota</taxon>
    </lineage>
</organism>
<dbReference type="EMBL" id="MU155492">
    <property type="protein sequence ID" value="KAF9472839.1"/>
    <property type="molecule type" value="Genomic_DNA"/>
</dbReference>
<gene>
    <name evidence="2" type="ORF">BDN70DRAFT_844095</name>
</gene>
<feature type="domain" description="HNH nuclease" evidence="1">
    <location>
        <begin position="163"/>
        <end position="272"/>
    </location>
</feature>
<dbReference type="OrthoDB" id="2104739at2759"/>